<accession>A0A644Y3K3</accession>
<dbReference type="Gene3D" id="3.60.21.10">
    <property type="match status" value="1"/>
</dbReference>
<dbReference type="SUPFAM" id="SSF56300">
    <property type="entry name" value="Metallo-dependent phosphatases"/>
    <property type="match status" value="1"/>
</dbReference>
<gene>
    <name evidence="2" type="primary">cpdA_49</name>
    <name evidence="2" type="ORF">SDC9_69594</name>
</gene>
<sequence>MKKIVICCFILLCFTATKAQKLNFNKNGLFKIAQFTDVHYVHGNSKSDTALLNIQRVLDTEKPDMVIFTGDAVTGRPVKTAWDALTKLVIDRKIPFAVALGNHDDESGTTRFELEKIITSYPYNCNYPTSGQLNGVMNNVIPVYGSEKDMQVKSLIYCFDSGTYSTISDVPGYGWITSDVIDWYKKQSFHFTRQNNFQPLPALAYFHIPLPEYRLAFNDESNKRVGVRKENECPPDLNSGMFIAMKEMQDVMGIFAGHDHVNNYMVNYYGIALTYGQFSGWRTTYVPEINGARIVQLTEGKREFDTWIRFLDGTVKYKATFPADLTNN</sequence>
<dbReference type="EC" id="3.1.4.53" evidence="2"/>
<dbReference type="InterPro" id="IPR029052">
    <property type="entry name" value="Metallo-depent_PP-like"/>
</dbReference>
<keyword evidence="2" id="KW-0378">Hydrolase</keyword>
<protein>
    <submittedName>
        <fullName evidence="2">3',5'-cyclic adenosine monophosphate phosphodiesterase CpdA</fullName>
        <ecNumber evidence="2">3.1.4.53</ecNumber>
    </submittedName>
</protein>
<dbReference type="InterPro" id="IPR004843">
    <property type="entry name" value="Calcineurin-like_PHP"/>
</dbReference>
<dbReference type="CDD" id="cd07383">
    <property type="entry name" value="MPP_Dcr2"/>
    <property type="match status" value="1"/>
</dbReference>
<dbReference type="GO" id="GO:0004115">
    <property type="term" value="F:3',5'-cyclic-AMP phosphodiesterase activity"/>
    <property type="evidence" value="ECO:0007669"/>
    <property type="project" value="UniProtKB-EC"/>
</dbReference>
<feature type="domain" description="Calcineurin-like phosphoesterase" evidence="1">
    <location>
        <begin position="30"/>
        <end position="261"/>
    </location>
</feature>
<reference evidence="2" key="1">
    <citation type="submission" date="2019-08" db="EMBL/GenBank/DDBJ databases">
        <authorList>
            <person name="Kucharzyk K."/>
            <person name="Murdoch R.W."/>
            <person name="Higgins S."/>
            <person name="Loffler F."/>
        </authorList>
    </citation>
    <scope>NUCLEOTIDE SEQUENCE</scope>
</reference>
<dbReference type="EMBL" id="VSSQ01003961">
    <property type="protein sequence ID" value="MPM23130.1"/>
    <property type="molecule type" value="Genomic_DNA"/>
</dbReference>
<evidence type="ECO:0000313" key="2">
    <source>
        <dbReference type="EMBL" id="MPM23130.1"/>
    </source>
</evidence>
<dbReference type="Pfam" id="PF00149">
    <property type="entry name" value="Metallophos"/>
    <property type="match status" value="1"/>
</dbReference>
<name>A0A644Y3K3_9ZZZZ</name>
<comment type="caution">
    <text evidence="2">The sequence shown here is derived from an EMBL/GenBank/DDBJ whole genome shotgun (WGS) entry which is preliminary data.</text>
</comment>
<evidence type="ECO:0000259" key="1">
    <source>
        <dbReference type="Pfam" id="PF00149"/>
    </source>
</evidence>
<dbReference type="AlphaFoldDB" id="A0A644Y3K3"/>
<dbReference type="PANTHER" id="PTHR32440">
    <property type="entry name" value="PHOSPHATASE DCR2-RELATED-RELATED"/>
    <property type="match status" value="1"/>
</dbReference>
<dbReference type="GO" id="GO:0005737">
    <property type="term" value="C:cytoplasm"/>
    <property type="evidence" value="ECO:0007669"/>
    <property type="project" value="TreeGrafter"/>
</dbReference>
<dbReference type="PANTHER" id="PTHR32440:SF11">
    <property type="entry name" value="METALLOPHOSPHOESTERASE DOMAIN-CONTAINING PROTEIN"/>
    <property type="match status" value="1"/>
</dbReference>
<proteinExistence type="predicted"/>
<organism evidence="2">
    <name type="scientific">bioreactor metagenome</name>
    <dbReference type="NCBI Taxonomy" id="1076179"/>
    <lineage>
        <taxon>unclassified sequences</taxon>
        <taxon>metagenomes</taxon>
        <taxon>ecological metagenomes</taxon>
    </lineage>
</organism>